<comment type="similarity">
    <text evidence="1 2">Belongs to the short-chain dehydrogenases/reductases (SDR) family.</text>
</comment>
<dbReference type="InterPro" id="IPR002347">
    <property type="entry name" value="SDR_fam"/>
</dbReference>
<dbReference type="Proteomes" id="UP000622604">
    <property type="component" value="Unassembled WGS sequence"/>
</dbReference>
<evidence type="ECO:0000313" key="3">
    <source>
        <dbReference type="EMBL" id="GGZ78688.1"/>
    </source>
</evidence>
<organism evidence="3 4">
    <name type="scientific">Paraglaciecola chathamensis</name>
    <dbReference type="NCBI Taxonomy" id="368405"/>
    <lineage>
        <taxon>Bacteria</taxon>
        <taxon>Pseudomonadati</taxon>
        <taxon>Pseudomonadota</taxon>
        <taxon>Gammaproteobacteria</taxon>
        <taxon>Alteromonadales</taxon>
        <taxon>Alteromonadaceae</taxon>
        <taxon>Paraglaciecola</taxon>
    </lineage>
</organism>
<protein>
    <recommendedName>
        <fullName evidence="5">Short-chain dehydrogenase/reductase SDR</fullName>
    </recommendedName>
</protein>
<dbReference type="GO" id="GO:0016616">
    <property type="term" value="F:oxidoreductase activity, acting on the CH-OH group of donors, NAD or NADP as acceptor"/>
    <property type="evidence" value="ECO:0007669"/>
    <property type="project" value="TreeGrafter"/>
</dbReference>
<dbReference type="AlphaFoldDB" id="A0A8H9IK10"/>
<dbReference type="PANTHER" id="PTHR42760">
    <property type="entry name" value="SHORT-CHAIN DEHYDROGENASES/REDUCTASES FAMILY MEMBER"/>
    <property type="match status" value="1"/>
</dbReference>
<dbReference type="CDD" id="cd05233">
    <property type="entry name" value="SDR_c"/>
    <property type="match status" value="1"/>
</dbReference>
<name>A0A8H9IK10_9ALTE</name>
<dbReference type="Gene3D" id="3.40.50.720">
    <property type="entry name" value="NAD(P)-binding Rossmann-like Domain"/>
    <property type="match status" value="1"/>
</dbReference>
<reference evidence="3" key="2">
    <citation type="submission" date="2020-09" db="EMBL/GenBank/DDBJ databases">
        <authorList>
            <person name="Sun Q."/>
            <person name="Kim S."/>
        </authorList>
    </citation>
    <scope>NUCLEOTIDE SEQUENCE</scope>
    <source>
        <strain evidence="3">KCTC 32337</strain>
    </source>
</reference>
<evidence type="ECO:0000256" key="1">
    <source>
        <dbReference type="ARBA" id="ARBA00006484"/>
    </source>
</evidence>
<dbReference type="EMBL" id="BMZC01000015">
    <property type="protein sequence ID" value="GGZ78688.1"/>
    <property type="molecule type" value="Genomic_DNA"/>
</dbReference>
<proteinExistence type="inferred from homology"/>
<reference evidence="3" key="1">
    <citation type="journal article" date="2014" name="Int. J. Syst. Evol. Microbiol.">
        <title>Complete genome sequence of Corynebacterium casei LMG S-19264T (=DSM 44701T), isolated from a smear-ripened cheese.</title>
        <authorList>
            <consortium name="US DOE Joint Genome Institute (JGI-PGF)"/>
            <person name="Walter F."/>
            <person name="Albersmeier A."/>
            <person name="Kalinowski J."/>
            <person name="Ruckert C."/>
        </authorList>
    </citation>
    <scope>NUCLEOTIDE SEQUENCE</scope>
    <source>
        <strain evidence="3">KCTC 32337</strain>
    </source>
</reference>
<dbReference type="PANTHER" id="PTHR42760:SF122">
    <property type="entry name" value="NAD(P)-BINDING PROTEIN"/>
    <property type="match status" value="1"/>
</dbReference>
<dbReference type="SUPFAM" id="SSF51735">
    <property type="entry name" value="NAD(P)-binding Rossmann-fold domains"/>
    <property type="match status" value="1"/>
</dbReference>
<dbReference type="InterPro" id="IPR036291">
    <property type="entry name" value="NAD(P)-bd_dom_sf"/>
</dbReference>
<dbReference type="FunFam" id="3.40.50.720:FF:000084">
    <property type="entry name" value="Short-chain dehydrogenase reductase"/>
    <property type="match status" value="1"/>
</dbReference>
<evidence type="ECO:0000313" key="4">
    <source>
        <dbReference type="Proteomes" id="UP000622604"/>
    </source>
</evidence>
<dbReference type="PRINTS" id="PR00080">
    <property type="entry name" value="SDRFAMILY"/>
</dbReference>
<dbReference type="Pfam" id="PF00106">
    <property type="entry name" value="adh_short"/>
    <property type="match status" value="1"/>
</dbReference>
<dbReference type="GO" id="GO:0006633">
    <property type="term" value="P:fatty acid biosynthetic process"/>
    <property type="evidence" value="ECO:0007669"/>
    <property type="project" value="TreeGrafter"/>
</dbReference>
<comment type="caution">
    <text evidence="3">The sequence shown here is derived from an EMBL/GenBank/DDBJ whole genome shotgun (WGS) entry which is preliminary data.</text>
</comment>
<evidence type="ECO:0000256" key="2">
    <source>
        <dbReference type="RuleBase" id="RU000363"/>
    </source>
</evidence>
<dbReference type="PRINTS" id="PR00081">
    <property type="entry name" value="GDHRDH"/>
</dbReference>
<dbReference type="RefSeq" id="WP_191867068.1">
    <property type="nucleotide sequence ID" value="NZ_BMZC01000015.1"/>
</dbReference>
<accession>A0A8H9IK10</accession>
<dbReference type="GO" id="GO:0048038">
    <property type="term" value="F:quinone binding"/>
    <property type="evidence" value="ECO:0007669"/>
    <property type="project" value="TreeGrafter"/>
</dbReference>
<sequence>MQNLTSKVAVISGGTSGIGFAIANELAKEGVKLILIGMDQYKAIRAESELKQNGAEVIALRCDVTKQSEIDNLVEIAYNTFGKVDILVNNAGVGQTGMLHEITEADWDWIVDVNLKSVFLMSSAFIKQFIKRGDKAHIINTGSETCFGIPGKKLGSMFPYVASKHGMLGLSEMMHRDYAKYGIEVSVLCPGAVATEIWDAERSRQTEYGERAASKPRLGELLHELGMDPNDVGKMAVEGIKRGDFYIITHSNIRNLIDKRHVEASEALDETDAWHASNSTT</sequence>
<evidence type="ECO:0008006" key="5">
    <source>
        <dbReference type="Google" id="ProtNLM"/>
    </source>
</evidence>
<gene>
    <name evidence="3" type="ORF">GCM10011274_40850</name>
</gene>